<evidence type="ECO:0000313" key="3">
    <source>
        <dbReference type="EMBL" id="TDD87179.1"/>
    </source>
</evidence>
<dbReference type="SUPFAM" id="SSF54637">
    <property type="entry name" value="Thioesterase/thiol ester dehydrase-isomerase"/>
    <property type="match status" value="2"/>
</dbReference>
<reference evidence="3 4" key="1">
    <citation type="submission" date="2019-03" db="EMBL/GenBank/DDBJ databases">
        <title>Draft genome sequences of novel Actinobacteria.</title>
        <authorList>
            <person name="Sahin N."/>
            <person name="Ay H."/>
            <person name="Saygin H."/>
        </authorList>
    </citation>
    <scope>NUCLEOTIDE SEQUENCE [LARGE SCALE GENOMIC DNA]</scope>
    <source>
        <strain evidence="3 4">DSM 45941</strain>
    </source>
</reference>
<keyword evidence="4" id="KW-1185">Reference proteome</keyword>
<dbReference type="OrthoDB" id="7183822at2"/>
<feature type="domain" description="MaoC-like" evidence="2">
    <location>
        <begin position="12"/>
        <end position="90"/>
    </location>
</feature>
<comment type="similarity">
    <text evidence="1">Belongs to the enoyl-CoA hydratase/isomerase family.</text>
</comment>
<evidence type="ECO:0000313" key="4">
    <source>
        <dbReference type="Proteomes" id="UP000295578"/>
    </source>
</evidence>
<accession>A0A4R5BMV4</accession>
<gene>
    <name evidence="3" type="ORF">E1293_08310</name>
</gene>
<dbReference type="Proteomes" id="UP000295578">
    <property type="component" value="Unassembled WGS sequence"/>
</dbReference>
<dbReference type="RefSeq" id="WP_132195556.1">
    <property type="nucleotide sequence ID" value="NZ_SMKY01000025.1"/>
</dbReference>
<dbReference type="EMBL" id="SMKY01000025">
    <property type="protein sequence ID" value="TDD87179.1"/>
    <property type="molecule type" value="Genomic_DNA"/>
</dbReference>
<name>A0A4R5BMV4_9ACTN</name>
<organism evidence="3 4">
    <name type="scientific">Actinomadura darangshiensis</name>
    <dbReference type="NCBI Taxonomy" id="705336"/>
    <lineage>
        <taxon>Bacteria</taxon>
        <taxon>Bacillati</taxon>
        <taxon>Actinomycetota</taxon>
        <taxon>Actinomycetes</taxon>
        <taxon>Streptosporangiales</taxon>
        <taxon>Thermomonosporaceae</taxon>
        <taxon>Actinomadura</taxon>
    </lineage>
</organism>
<dbReference type="InterPro" id="IPR002539">
    <property type="entry name" value="MaoC-like_dom"/>
</dbReference>
<evidence type="ECO:0000259" key="2">
    <source>
        <dbReference type="Pfam" id="PF01575"/>
    </source>
</evidence>
<comment type="caution">
    <text evidence="3">The sequence shown here is derived from an EMBL/GenBank/DDBJ whole genome shotgun (WGS) entry which is preliminary data.</text>
</comment>
<sequence length="356" mass="38077">MTAPLGTIGLPDVVRYSGASGDRNPIHYDPEFARASGYDGPFAMGALHGGWLISHALAQGAALPDSGPFAVRLRFHRIVPLDVSLTADVRTAGTGHEAVLTVDGKPCATARIEVPSEPAATGEGDEEQRTRFPVELGAARAFAASVRWPRPVETGSPVPPTYPTVLSFWLPEPDPIARVGFEPARTLMGETSVEFVDGPLRVGEVFDVREYIANERVRTGSAGELRLVDLIAEMSGASGLRARYRNTFILTPDSEAAPAASEGGALRGSLDPLTGESYFPERTLSVDGGLRELEHVDLPREGSLYSWTSFGGRDYGQVDLANGVRVQVRLGPGPHEIGAGYLLEGDVDGDWWFARA</sequence>
<proteinExistence type="inferred from homology"/>
<dbReference type="PANTHER" id="PTHR43841:SF3">
    <property type="entry name" value="(3R)-HYDROXYACYL-ACP DEHYDRATASE SUBUNIT HADB"/>
    <property type="match status" value="1"/>
</dbReference>
<protein>
    <recommendedName>
        <fullName evidence="2">MaoC-like domain-containing protein</fullName>
    </recommendedName>
</protein>
<dbReference type="PANTHER" id="PTHR43841">
    <property type="entry name" value="3-HYDROXYACYL-THIOESTER DEHYDRATASE HTDX-RELATED"/>
    <property type="match status" value="1"/>
</dbReference>
<dbReference type="InterPro" id="IPR029069">
    <property type="entry name" value="HotDog_dom_sf"/>
</dbReference>
<evidence type="ECO:0000256" key="1">
    <source>
        <dbReference type="ARBA" id="ARBA00005254"/>
    </source>
</evidence>
<dbReference type="Gene3D" id="3.10.129.10">
    <property type="entry name" value="Hotdog Thioesterase"/>
    <property type="match status" value="2"/>
</dbReference>
<dbReference type="AlphaFoldDB" id="A0A4R5BMV4"/>
<dbReference type="Pfam" id="PF01575">
    <property type="entry name" value="MaoC_dehydratas"/>
    <property type="match status" value="1"/>
</dbReference>